<proteinExistence type="predicted"/>
<evidence type="ECO:0000313" key="2">
    <source>
        <dbReference type="Proteomes" id="UP001352852"/>
    </source>
</evidence>
<evidence type="ECO:0000313" key="1">
    <source>
        <dbReference type="EMBL" id="MED6289167.1"/>
    </source>
</evidence>
<comment type="caution">
    <text evidence="1">The sequence shown here is derived from an EMBL/GenBank/DDBJ whole genome shotgun (WGS) entry which is preliminary data.</text>
</comment>
<accession>A0ABU7EPL8</accession>
<name>A0ABU7EPL8_9TELE</name>
<reference evidence="1 2" key="1">
    <citation type="submission" date="2021-06" db="EMBL/GenBank/DDBJ databases">
        <authorList>
            <person name="Palmer J.M."/>
        </authorList>
    </citation>
    <scope>NUCLEOTIDE SEQUENCE [LARGE SCALE GENOMIC DNA]</scope>
    <source>
        <strain evidence="1 2">CL_MEX2019</strain>
        <tissue evidence="1">Muscle</tissue>
    </source>
</reference>
<protein>
    <submittedName>
        <fullName evidence="1">Uncharacterized protein</fullName>
    </submittedName>
</protein>
<dbReference type="Proteomes" id="UP001352852">
    <property type="component" value="Unassembled WGS sequence"/>
</dbReference>
<sequence length="114" mass="13039">MEGSLTAIGNDLRSLANDIDQNDYLHFRFARVMEDFNQLQAEMDVEVDSTILDSLEEVGHQLAIRLESEERRTERPSIILPPEVMETHLHFGHTAADIANSFGVSERTIRRRMA</sequence>
<keyword evidence="2" id="KW-1185">Reference proteome</keyword>
<dbReference type="EMBL" id="JAHUTJ010064843">
    <property type="protein sequence ID" value="MED6289167.1"/>
    <property type="molecule type" value="Genomic_DNA"/>
</dbReference>
<organism evidence="1 2">
    <name type="scientific">Characodon lateralis</name>
    <dbReference type="NCBI Taxonomy" id="208331"/>
    <lineage>
        <taxon>Eukaryota</taxon>
        <taxon>Metazoa</taxon>
        <taxon>Chordata</taxon>
        <taxon>Craniata</taxon>
        <taxon>Vertebrata</taxon>
        <taxon>Euteleostomi</taxon>
        <taxon>Actinopterygii</taxon>
        <taxon>Neopterygii</taxon>
        <taxon>Teleostei</taxon>
        <taxon>Neoteleostei</taxon>
        <taxon>Acanthomorphata</taxon>
        <taxon>Ovalentaria</taxon>
        <taxon>Atherinomorphae</taxon>
        <taxon>Cyprinodontiformes</taxon>
        <taxon>Goodeidae</taxon>
        <taxon>Characodon</taxon>
    </lineage>
</organism>
<gene>
    <name evidence="1" type="ORF">CHARACLAT_033544</name>
</gene>